<name>D4S2W3_9FIRM</name>
<reference evidence="1 2" key="1">
    <citation type="submission" date="2010-02" db="EMBL/GenBank/DDBJ databases">
        <authorList>
            <person name="Weinstock G."/>
            <person name="Sodergren E."/>
            <person name="Clifton S."/>
            <person name="Fulton L."/>
            <person name="Fulton B."/>
            <person name="Courtney L."/>
            <person name="Fronick C."/>
            <person name="Harrison M."/>
            <person name="Strong C."/>
            <person name="Farmer C."/>
            <person name="Delahaunty K."/>
            <person name="Markovic C."/>
            <person name="Hall O."/>
            <person name="Minx P."/>
            <person name="Tomlinson C."/>
            <person name="Mitreva M."/>
            <person name="Nelson J."/>
            <person name="Hou S."/>
            <person name="Wollam A."/>
            <person name="Pepin K.H."/>
            <person name="Johnson M."/>
            <person name="Bhonagiri V."/>
            <person name="Zhang X."/>
            <person name="Suruliraj S."/>
            <person name="Warren W."/>
            <person name="Chinwalla A."/>
            <person name="Mardis E.R."/>
            <person name="Wilson R.K."/>
        </authorList>
    </citation>
    <scope>NUCLEOTIDE SEQUENCE [LARGE SCALE GENOMIC DNA]</scope>
    <source>
        <strain evidence="1 2">DSM 2876</strain>
    </source>
</reference>
<dbReference type="EMBL" id="ABWN01000041">
    <property type="protein sequence ID" value="EFF67416.1"/>
    <property type="molecule type" value="Genomic_DNA"/>
</dbReference>
<accession>D4S2W3</accession>
<organism evidence="1 2">
    <name type="scientific">Eshraghiella crossota DSM 2876</name>
    <dbReference type="NCBI Taxonomy" id="511680"/>
    <lineage>
        <taxon>Bacteria</taxon>
        <taxon>Bacillati</taxon>
        <taxon>Bacillota</taxon>
        <taxon>Clostridia</taxon>
        <taxon>Lachnospirales</taxon>
        <taxon>Lachnospiraceae</taxon>
        <taxon>Eshraghiella</taxon>
    </lineage>
</organism>
<evidence type="ECO:0000313" key="2">
    <source>
        <dbReference type="Proteomes" id="UP000006238"/>
    </source>
</evidence>
<dbReference type="RefSeq" id="WP_005604614.1">
    <property type="nucleotide sequence ID" value="NZ_GG663525.1"/>
</dbReference>
<keyword evidence="2" id="KW-1185">Reference proteome</keyword>
<gene>
    <name evidence="1" type="ORF">BUTYVIB_02436</name>
</gene>
<dbReference type="GeneID" id="98917145"/>
<sequence>MRVKKYMAWIITAAMLVTSIPFSEKRVKADVLPEGTQMKFAVKDLDGTKIKNSENPDEDKILKFKIGDEEAEAVFSNDEYTIDIDGNIHIFEEGTAHISVTAAKKGEWKKYEKTFTIESKAVDSYIKVYVDGTK</sequence>
<protein>
    <submittedName>
        <fullName evidence="1">Uncharacterized protein</fullName>
    </submittedName>
</protein>
<proteinExistence type="predicted"/>
<dbReference type="AlphaFoldDB" id="D4S2W3"/>
<evidence type="ECO:0000313" key="1">
    <source>
        <dbReference type="EMBL" id="EFF67416.1"/>
    </source>
</evidence>
<dbReference type="Proteomes" id="UP000006238">
    <property type="component" value="Unassembled WGS sequence"/>
</dbReference>
<dbReference type="HOGENOM" id="CLU_1892288_0_0_9"/>
<comment type="caution">
    <text evidence="1">The sequence shown here is derived from an EMBL/GenBank/DDBJ whole genome shotgun (WGS) entry which is preliminary data.</text>
</comment>